<protein>
    <submittedName>
        <fullName evidence="1">Uncharacterized protein</fullName>
    </submittedName>
</protein>
<evidence type="ECO:0000313" key="2">
    <source>
        <dbReference type="Proteomes" id="UP000189337"/>
    </source>
</evidence>
<proteinExistence type="predicted"/>
<accession>A0AB73LMW2</accession>
<gene>
    <name evidence="1" type="ORF">BWD14_08395</name>
</gene>
<dbReference type="AlphaFoldDB" id="A0AB73LMW2"/>
<organism evidence="1 2">
    <name type="scientific">Leptospira santarosai</name>
    <dbReference type="NCBI Taxonomy" id="28183"/>
    <lineage>
        <taxon>Bacteria</taxon>
        <taxon>Pseudomonadati</taxon>
        <taxon>Spirochaetota</taxon>
        <taxon>Spirochaetia</taxon>
        <taxon>Leptospirales</taxon>
        <taxon>Leptospiraceae</taxon>
        <taxon>Leptospira</taxon>
    </lineage>
</organism>
<sequence length="62" mass="7004">MGLIVLSIVKLVRTWRKKPKSGLHSENPHEIKIIDYSLDLLTIPIAGPSRLQTIEVKMNAQL</sequence>
<comment type="caution">
    <text evidence="1">The sequence shown here is derived from an EMBL/GenBank/DDBJ whole genome shotgun (WGS) entry which is preliminary data.</text>
</comment>
<evidence type="ECO:0000313" key="1">
    <source>
        <dbReference type="EMBL" id="ONF93173.1"/>
    </source>
</evidence>
<dbReference type="Proteomes" id="UP000189337">
    <property type="component" value="Unassembled WGS sequence"/>
</dbReference>
<dbReference type="EMBL" id="MTSU01000006">
    <property type="protein sequence ID" value="ONF93173.1"/>
    <property type="molecule type" value="Genomic_DNA"/>
</dbReference>
<name>A0AB73LMW2_9LEPT</name>
<reference evidence="1 2" key="1">
    <citation type="submission" date="2017-01" db="EMBL/GenBank/DDBJ databases">
        <title>Comparative genomic analysis of Brazilian Leptospira santarosai.</title>
        <authorList>
            <person name="Moreno L.Z."/>
            <person name="Miraglia F."/>
            <person name="Kremer F.S."/>
            <person name="Eslabao M.R."/>
            <person name="Lilenbaum W."/>
            <person name="Dellagostin O.A."/>
            <person name="Moreno A.M."/>
        </authorList>
    </citation>
    <scope>NUCLEOTIDE SEQUENCE [LARGE SCALE GENOMIC DNA]</scope>
    <source>
        <strain evidence="1 2">M52/8-19</strain>
    </source>
</reference>